<keyword evidence="1" id="KW-0472">Membrane</keyword>
<accession>A0A5B8UDP2</accession>
<evidence type="ECO:0000313" key="3">
    <source>
        <dbReference type="Proteomes" id="UP000321204"/>
    </source>
</evidence>
<dbReference type="EMBL" id="CP042433">
    <property type="protein sequence ID" value="QEC54801.1"/>
    <property type="molecule type" value="Genomic_DNA"/>
</dbReference>
<evidence type="ECO:0000313" key="2">
    <source>
        <dbReference type="EMBL" id="QEC54801.1"/>
    </source>
</evidence>
<sequence>MRISWGYKIFMAYTTFALGILFLAYKASHQNFDLVTENYYEAELKYQDVIDQKSHVAQLSEAPKIQHTVNTVSVQLPKEFANKTVEGEIYLYRPSDASKDIRKKFSTAQAFYELNLDKDLSGSYEVKLSWQSEGKRFFQEQKIFF</sequence>
<dbReference type="RefSeq" id="WP_146782212.1">
    <property type="nucleotide sequence ID" value="NZ_BAABIO010000006.1"/>
</dbReference>
<evidence type="ECO:0008006" key="4">
    <source>
        <dbReference type="Google" id="ProtNLM"/>
    </source>
</evidence>
<keyword evidence="1" id="KW-0812">Transmembrane</keyword>
<protein>
    <recommendedName>
        <fullName evidence="4">Nitrogen fixation protein FixH</fullName>
    </recommendedName>
</protein>
<name>A0A5B8UDP2_9BACT</name>
<feature type="transmembrane region" description="Helical" evidence="1">
    <location>
        <begin position="6"/>
        <end position="25"/>
    </location>
</feature>
<dbReference type="Pfam" id="PF05751">
    <property type="entry name" value="FixH"/>
    <property type="match status" value="1"/>
</dbReference>
<dbReference type="Proteomes" id="UP000321204">
    <property type="component" value="Chromosome"/>
</dbReference>
<keyword evidence="1" id="KW-1133">Transmembrane helix</keyword>
<keyword evidence="3" id="KW-1185">Reference proteome</keyword>
<organism evidence="2 3">
    <name type="scientific">Flavisolibacter ginsenosidimutans</name>
    <dbReference type="NCBI Taxonomy" id="661481"/>
    <lineage>
        <taxon>Bacteria</taxon>
        <taxon>Pseudomonadati</taxon>
        <taxon>Bacteroidota</taxon>
        <taxon>Chitinophagia</taxon>
        <taxon>Chitinophagales</taxon>
        <taxon>Chitinophagaceae</taxon>
        <taxon>Flavisolibacter</taxon>
    </lineage>
</organism>
<proteinExistence type="predicted"/>
<evidence type="ECO:0000256" key="1">
    <source>
        <dbReference type="SAM" id="Phobius"/>
    </source>
</evidence>
<dbReference type="KEGG" id="fgg:FSB75_02420"/>
<reference evidence="2 3" key="1">
    <citation type="journal article" date="2015" name="Int. J. Syst. Evol. Microbiol.">
        <title>Flavisolibacter ginsenosidimutans sp. nov., with ginsenoside-converting activity isolated from soil used for cultivating ginseng.</title>
        <authorList>
            <person name="Zhao Y."/>
            <person name="Liu Q."/>
            <person name="Kang M.S."/>
            <person name="Jin F."/>
            <person name="Yu H."/>
            <person name="Im W.T."/>
        </authorList>
    </citation>
    <scope>NUCLEOTIDE SEQUENCE [LARGE SCALE GENOMIC DNA]</scope>
    <source>
        <strain evidence="2 3">Gsoil 636</strain>
    </source>
</reference>
<dbReference type="InterPro" id="IPR008620">
    <property type="entry name" value="FixH"/>
</dbReference>
<dbReference type="OrthoDB" id="1493774at2"/>
<gene>
    <name evidence="2" type="ORF">FSB75_02420</name>
</gene>
<dbReference type="AlphaFoldDB" id="A0A5B8UDP2"/>